<dbReference type="InterPro" id="IPR011051">
    <property type="entry name" value="RmlC_Cupin_sf"/>
</dbReference>
<accession>A0A7W8E9A7</accession>
<evidence type="ECO:0000256" key="1">
    <source>
        <dbReference type="SAM" id="SignalP"/>
    </source>
</evidence>
<evidence type="ECO:0000313" key="3">
    <source>
        <dbReference type="Proteomes" id="UP000584867"/>
    </source>
</evidence>
<evidence type="ECO:0000313" key="2">
    <source>
        <dbReference type="EMBL" id="MBB5062165.1"/>
    </source>
</evidence>
<dbReference type="EMBL" id="JACHIO010000002">
    <property type="protein sequence ID" value="MBB5062165.1"/>
    <property type="molecule type" value="Genomic_DNA"/>
</dbReference>
<sequence length="225" mass="24278">MKISCIAACLVLGSAGAQTQSLPPNYKTTFENSDIIVMRVHYGAHEFVPMHDHSAYPTVYVYLNNSGEVDLKHEGPNGFTAHRPPTHTGAFRISPGMAERHSVTNLGDVPSDFLRVELKSIPSDDLKEVFRGEAPALPATPGTRTEYHDAALKIERTQCPTTESCTISSAGPRSLLVSIGTAKASIAGSERTLTPGDTVWVPAYKDGSIRLSAGAQFLRVILQYP</sequence>
<comment type="caution">
    <text evidence="2">The sequence shown here is derived from an EMBL/GenBank/DDBJ whole genome shotgun (WGS) entry which is preliminary data.</text>
</comment>
<name>A0A7W8E9A7_9BACT</name>
<dbReference type="AlphaFoldDB" id="A0A7W8E9A7"/>
<dbReference type="Proteomes" id="UP000584867">
    <property type="component" value="Unassembled WGS sequence"/>
</dbReference>
<dbReference type="Gene3D" id="2.60.120.10">
    <property type="entry name" value="Jelly Rolls"/>
    <property type="match status" value="1"/>
</dbReference>
<proteinExistence type="predicted"/>
<feature type="signal peptide" evidence="1">
    <location>
        <begin position="1"/>
        <end position="17"/>
    </location>
</feature>
<dbReference type="SUPFAM" id="SSF51182">
    <property type="entry name" value="RmlC-like cupins"/>
    <property type="match status" value="1"/>
</dbReference>
<reference evidence="2 3" key="1">
    <citation type="submission" date="2020-08" db="EMBL/GenBank/DDBJ databases">
        <title>Genomic Encyclopedia of Type Strains, Phase IV (KMG-V): Genome sequencing to study the core and pangenomes of soil and plant-associated prokaryotes.</title>
        <authorList>
            <person name="Whitman W."/>
        </authorList>
    </citation>
    <scope>NUCLEOTIDE SEQUENCE [LARGE SCALE GENOMIC DNA]</scope>
    <source>
        <strain evidence="2 3">X5P3</strain>
    </source>
</reference>
<dbReference type="InterPro" id="IPR014710">
    <property type="entry name" value="RmlC-like_jellyroll"/>
</dbReference>
<evidence type="ECO:0008006" key="4">
    <source>
        <dbReference type="Google" id="ProtNLM"/>
    </source>
</evidence>
<organism evidence="2 3">
    <name type="scientific">Granulicella mallensis</name>
    <dbReference type="NCBI Taxonomy" id="940614"/>
    <lineage>
        <taxon>Bacteria</taxon>
        <taxon>Pseudomonadati</taxon>
        <taxon>Acidobacteriota</taxon>
        <taxon>Terriglobia</taxon>
        <taxon>Terriglobales</taxon>
        <taxon>Acidobacteriaceae</taxon>
        <taxon>Granulicella</taxon>
    </lineage>
</organism>
<dbReference type="RefSeq" id="WP_184252667.1">
    <property type="nucleotide sequence ID" value="NZ_JACHIO010000002.1"/>
</dbReference>
<gene>
    <name evidence="2" type="ORF">HDF15_000492</name>
</gene>
<feature type="chain" id="PRO_5030777293" description="Cupin 2 conserved barrel domain protein" evidence="1">
    <location>
        <begin position="18"/>
        <end position="225"/>
    </location>
</feature>
<keyword evidence="1" id="KW-0732">Signal</keyword>
<protein>
    <recommendedName>
        <fullName evidence="4">Cupin 2 conserved barrel domain protein</fullName>
    </recommendedName>
</protein>